<gene>
    <name evidence="1" type="ORF">ABVC42_00530</name>
</gene>
<organism evidence="1 2">
    <name type="scientific">Lactobacillus crispatus</name>
    <dbReference type="NCBI Taxonomy" id="47770"/>
    <lineage>
        <taxon>Bacteria</taxon>
        <taxon>Bacillati</taxon>
        <taxon>Bacillota</taxon>
        <taxon>Bacilli</taxon>
        <taxon>Lactobacillales</taxon>
        <taxon>Lactobacillaceae</taxon>
        <taxon>Lactobacillus</taxon>
    </lineage>
</organism>
<evidence type="ECO:0000313" key="1">
    <source>
        <dbReference type="EMBL" id="MES5148446.1"/>
    </source>
</evidence>
<evidence type="ECO:0000313" key="2">
    <source>
        <dbReference type="Proteomes" id="UP001434419"/>
    </source>
</evidence>
<keyword evidence="2" id="KW-1185">Reference proteome</keyword>
<proteinExistence type="predicted"/>
<sequence length="126" mass="14740">MITKKENNTEISKKFTRQVVYVIDGKESQNIPMKNQRVIFSFYRKNRSWTAEGYETKIVSLGAIKIPKKYEVSKINFESSLSISETELSKLKRKNIDSNGNIKAIKVFPQMNFKIKIVEYLKLKKN</sequence>
<comment type="caution">
    <text evidence="1">The sequence shown here is derived from an EMBL/GenBank/DDBJ whole genome shotgun (WGS) entry which is preliminary data.</text>
</comment>
<dbReference type="EMBL" id="JBETVU010000007">
    <property type="protein sequence ID" value="MES5148446.1"/>
    <property type="molecule type" value="Genomic_DNA"/>
</dbReference>
<dbReference type="RefSeq" id="WP_061102383.1">
    <property type="nucleotide sequence ID" value="NZ_CP083390.1"/>
</dbReference>
<protein>
    <submittedName>
        <fullName evidence="1">Uncharacterized protein</fullName>
    </submittedName>
</protein>
<accession>A0ABV2B5B7</accession>
<reference evidence="1" key="1">
    <citation type="submission" date="2024-06" db="EMBL/GenBank/DDBJ databases">
        <title>Vaginal Lactobacillus fatty acid response mechanisms reveal a metabolite-targeted strategy for bacterial vaginosis treatment.</title>
        <authorList>
            <person name="Zhu M."/>
            <person name="Blainey P.C."/>
            <person name="Bloom S.M."/>
            <person name="Kwon D.S."/>
        </authorList>
    </citation>
    <scope>NUCLEOTIDE SEQUENCE</scope>
    <source>
        <strain evidence="1">194_F1_1</strain>
    </source>
</reference>
<name>A0ABV2B5B7_9LACO</name>
<dbReference type="Proteomes" id="UP001434419">
    <property type="component" value="Unassembled WGS sequence"/>
</dbReference>